<dbReference type="EMBL" id="FQVF01000018">
    <property type="protein sequence ID" value="SHG22750.1"/>
    <property type="molecule type" value="Genomic_DNA"/>
</dbReference>
<evidence type="ECO:0000259" key="1">
    <source>
        <dbReference type="Pfam" id="PF05099"/>
    </source>
</evidence>
<gene>
    <name evidence="2" type="ORF">SAMN02745753_03495</name>
</gene>
<organism evidence="2 3">
    <name type="scientific">Marinomonas polaris DSM 16579</name>
    <dbReference type="NCBI Taxonomy" id="1122206"/>
    <lineage>
        <taxon>Bacteria</taxon>
        <taxon>Pseudomonadati</taxon>
        <taxon>Pseudomonadota</taxon>
        <taxon>Gammaproteobacteria</taxon>
        <taxon>Oceanospirillales</taxon>
        <taxon>Oceanospirillaceae</taxon>
        <taxon>Marinomonas</taxon>
    </lineage>
</organism>
<dbReference type="Pfam" id="PF05099">
    <property type="entry name" value="TerB"/>
    <property type="match status" value="1"/>
</dbReference>
<protein>
    <submittedName>
        <fullName evidence="2">Tellurite resistance protein TerB</fullName>
    </submittedName>
</protein>
<dbReference type="AlphaFoldDB" id="A0A1M5I447"/>
<feature type="domain" description="Co-chaperone DjlA N-terminal" evidence="1">
    <location>
        <begin position="26"/>
        <end position="142"/>
    </location>
</feature>
<dbReference type="STRING" id="1122206.SAMN02745753_03495"/>
<accession>A0A1M5I447</accession>
<keyword evidence="3" id="KW-1185">Reference proteome</keyword>
<dbReference type="Gene3D" id="1.10.3680.10">
    <property type="entry name" value="TerB-like"/>
    <property type="match status" value="1"/>
</dbReference>
<name>A0A1M5I447_9GAMM</name>
<dbReference type="OrthoDB" id="6629454at2"/>
<proteinExistence type="predicted"/>
<reference evidence="3" key="1">
    <citation type="submission" date="2016-11" db="EMBL/GenBank/DDBJ databases">
        <authorList>
            <person name="Varghese N."/>
            <person name="Submissions S."/>
        </authorList>
    </citation>
    <scope>NUCLEOTIDE SEQUENCE [LARGE SCALE GENOMIC DNA]</scope>
    <source>
        <strain evidence="3">DSM 16579</strain>
    </source>
</reference>
<dbReference type="InterPro" id="IPR029024">
    <property type="entry name" value="TerB-like"/>
</dbReference>
<dbReference type="SUPFAM" id="SSF158682">
    <property type="entry name" value="TerB-like"/>
    <property type="match status" value="1"/>
</dbReference>
<dbReference type="RefSeq" id="WP_072840950.1">
    <property type="nucleotide sequence ID" value="NZ_FQVF01000018.1"/>
</dbReference>
<dbReference type="CDD" id="cd07176">
    <property type="entry name" value="terB"/>
    <property type="match status" value="1"/>
</dbReference>
<sequence length="143" mass="15903">MFKFFKKKTAAAKVTLHKVENRDLMEAIVAGAILIAYADGDCSPEELLKLQDIIESNDNLKHFGSEIGTTIDKYSAMYESGKRIAKMKLMKELADVSADEEQKIEAFIIAIEIADADGEIDEQELAVLKEIGKQFGLNPDSYI</sequence>
<dbReference type="InterPro" id="IPR007791">
    <property type="entry name" value="DjlA_N"/>
</dbReference>
<evidence type="ECO:0000313" key="2">
    <source>
        <dbReference type="EMBL" id="SHG22750.1"/>
    </source>
</evidence>
<evidence type="ECO:0000313" key="3">
    <source>
        <dbReference type="Proteomes" id="UP000184517"/>
    </source>
</evidence>
<dbReference type="Proteomes" id="UP000184517">
    <property type="component" value="Unassembled WGS sequence"/>
</dbReference>